<dbReference type="EMBL" id="JAVDUU010000001">
    <property type="protein sequence ID" value="MDR6940998.1"/>
    <property type="molecule type" value="Genomic_DNA"/>
</dbReference>
<organism evidence="1 2">
    <name type="scientific">Mucilaginibacter pocheonensis</name>
    <dbReference type="NCBI Taxonomy" id="398050"/>
    <lineage>
        <taxon>Bacteria</taxon>
        <taxon>Pseudomonadati</taxon>
        <taxon>Bacteroidota</taxon>
        <taxon>Sphingobacteriia</taxon>
        <taxon>Sphingobacteriales</taxon>
        <taxon>Sphingobacteriaceae</taxon>
        <taxon>Mucilaginibacter</taxon>
    </lineage>
</organism>
<accession>A0ABU1T6J5</accession>
<name>A0ABU1T6J5_9SPHI</name>
<protein>
    <submittedName>
        <fullName evidence="1">Uncharacterized protein</fullName>
    </submittedName>
</protein>
<dbReference type="Proteomes" id="UP001247620">
    <property type="component" value="Unassembled WGS sequence"/>
</dbReference>
<comment type="caution">
    <text evidence="1">The sequence shown here is derived from an EMBL/GenBank/DDBJ whole genome shotgun (WGS) entry which is preliminary data.</text>
</comment>
<reference evidence="1 2" key="1">
    <citation type="submission" date="2023-07" db="EMBL/GenBank/DDBJ databases">
        <title>Sorghum-associated microbial communities from plants grown in Nebraska, USA.</title>
        <authorList>
            <person name="Schachtman D."/>
        </authorList>
    </citation>
    <scope>NUCLEOTIDE SEQUENCE [LARGE SCALE GENOMIC DNA]</scope>
    <source>
        <strain evidence="1 2">3262</strain>
    </source>
</reference>
<evidence type="ECO:0000313" key="1">
    <source>
        <dbReference type="EMBL" id="MDR6940998.1"/>
    </source>
</evidence>
<sequence length="34" mass="4043">MSVAKVRVIIKNDYVFILNMLNKSLECFIINWLN</sequence>
<proteinExistence type="predicted"/>
<gene>
    <name evidence="1" type="ORF">J2W55_000826</name>
</gene>
<evidence type="ECO:0000313" key="2">
    <source>
        <dbReference type="Proteomes" id="UP001247620"/>
    </source>
</evidence>
<keyword evidence="2" id="KW-1185">Reference proteome</keyword>